<evidence type="ECO:0000256" key="2">
    <source>
        <dbReference type="ARBA" id="ARBA00022741"/>
    </source>
</evidence>
<dbReference type="GO" id="GO:0006952">
    <property type="term" value="P:defense response"/>
    <property type="evidence" value="ECO:0007669"/>
    <property type="project" value="UniProtKB-KW"/>
</dbReference>
<comment type="caution">
    <text evidence="5">The sequence shown here is derived from an EMBL/GenBank/DDBJ whole genome shotgun (WGS) entry which is preliminary data.</text>
</comment>
<feature type="domain" description="Disease resistance N-terminal" evidence="4">
    <location>
        <begin position="12"/>
        <end position="84"/>
    </location>
</feature>
<evidence type="ECO:0000313" key="5">
    <source>
        <dbReference type="EMBL" id="RXH72086.1"/>
    </source>
</evidence>
<dbReference type="AlphaFoldDB" id="A0A498HKS7"/>
<sequence length="85" mass="9714">MVEAVPFGIATHLLVKLGASTFQELGLIYDIDKDLTKLESTLSTIKAVLSDAEEKQEMSHLVQEWMRKLKDVMYRADNVFHVFET</sequence>
<dbReference type="EMBL" id="RDQH01000342">
    <property type="protein sequence ID" value="RXH72086.1"/>
    <property type="molecule type" value="Genomic_DNA"/>
</dbReference>
<dbReference type="Proteomes" id="UP000290289">
    <property type="component" value="Chromosome 16"/>
</dbReference>
<keyword evidence="2" id="KW-0547">Nucleotide-binding</keyword>
<gene>
    <name evidence="5" type="ORF">DVH24_025587</name>
</gene>
<name>A0A498HKS7_MALDO</name>
<dbReference type="GO" id="GO:0000166">
    <property type="term" value="F:nucleotide binding"/>
    <property type="evidence" value="ECO:0007669"/>
    <property type="project" value="UniProtKB-KW"/>
</dbReference>
<evidence type="ECO:0000256" key="3">
    <source>
        <dbReference type="ARBA" id="ARBA00022821"/>
    </source>
</evidence>
<dbReference type="Pfam" id="PF18052">
    <property type="entry name" value="Rx_N"/>
    <property type="match status" value="1"/>
</dbReference>
<dbReference type="Gene3D" id="1.20.5.4130">
    <property type="match status" value="1"/>
</dbReference>
<protein>
    <recommendedName>
        <fullName evidence="4">Disease resistance N-terminal domain-containing protein</fullName>
    </recommendedName>
</protein>
<evidence type="ECO:0000256" key="1">
    <source>
        <dbReference type="ARBA" id="ARBA00022737"/>
    </source>
</evidence>
<keyword evidence="1" id="KW-0677">Repeat</keyword>
<dbReference type="InterPro" id="IPR041118">
    <property type="entry name" value="Rx_N"/>
</dbReference>
<keyword evidence="6" id="KW-1185">Reference proteome</keyword>
<organism evidence="5 6">
    <name type="scientific">Malus domestica</name>
    <name type="common">Apple</name>
    <name type="synonym">Pyrus malus</name>
    <dbReference type="NCBI Taxonomy" id="3750"/>
    <lineage>
        <taxon>Eukaryota</taxon>
        <taxon>Viridiplantae</taxon>
        <taxon>Streptophyta</taxon>
        <taxon>Embryophyta</taxon>
        <taxon>Tracheophyta</taxon>
        <taxon>Spermatophyta</taxon>
        <taxon>Magnoliopsida</taxon>
        <taxon>eudicotyledons</taxon>
        <taxon>Gunneridae</taxon>
        <taxon>Pentapetalae</taxon>
        <taxon>rosids</taxon>
        <taxon>fabids</taxon>
        <taxon>Rosales</taxon>
        <taxon>Rosaceae</taxon>
        <taxon>Amygdaloideae</taxon>
        <taxon>Maleae</taxon>
        <taxon>Malus</taxon>
    </lineage>
</organism>
<evidence type="ECO:0000313" key="6">
    <source>
        <dbReference type="Proteomes" id="UP000290289"/>
    </source>
</evidence>
<keyword evidence="3" id="KW-0611">Plant defense</keyword>
<evidence type="ECO:0000259" key="4">
    <source>
        <dbReference type="Pfam" id="PF18052"/>
    </source>
</evidence>
<reference evidence="5 6" key="1">
    <citation type="submission" date="2018-10" db="EMBL/GenBank/DDBJ databases">
        <title>A high-quality apple genome assembly.</title>
        <authorList>
            <person name="Hu J."/>
        </authorList>
    </citation>
    <scope>NUCLEOTIDE SEQUENCE [LARGE SCALE GENOMIC DNA]</scope>
    <source>
        <strain evidence="6">cv. HFTH1</strain>
        <tissue evidence="5">Young leaf</tissue>
    </source>
</reference>
<proteinExistence type="predicted"/>
<accession>A0A498HKS7</accession>